<sequence>MLEIESYRRNLQPTGYGHPSPPMSVGDVPTGQAIPAYSSMSTLLGQDRQKQIIHWQQGGSPIPASGPGSAGSSGDRSEDEEDDEYRPFTPPPPRERLSYTRYQLELLNGIYKQVRYPNSTQKQLIAKRVGITREQVKIWFQNRRRKDVVGNSKKNDSLSSEKSEQTSTDSDSSLSDDQRDANDKDLVPTVVMKSIVSEIQKFEKDHLRPKKGKKKAKTKIAKQKVEKANFPKGLIFSGYDMISPPNQITPSAFLGRNANKFHHSKSSSAFDTPKETAPKYPNLLTNFLETCGQSYSANLMQSPSRPIMCAPSSFGYPGGDVSCDLPVLSDLLSNKNGMDPKSRESLAQTPHHSYSSKRDSTDSMESLYPHSGFPSPFGINRVYPFPFVADPPMLLSSLRQQMEPYRPQPHYPSGSHTDDVNRYQPLTISSINNPYYSPTSSAWSAQSSNPGRFAQL</sequence>
<dbReference type="SMART" id="SM00389">
    <property type="entry name" value="HOX"/>
    <property type="match status" value="1"/>
</dbReference>
<protein>
    <recommendedName>
        <fullName evidence="4">Homeobox domain-containing protein</fullName>
    </recommendedName>
</protein>
<feature type="compositionally biased region" description="Low complexity" evidence="3">
    <location>
        <begin position="58"/>
        <end position="74"/>
    </location>
</feature>
<dbReference type="InterPro" id="IPR009057">
    <property type="entry name" value="Homeodomain-like_sf"/>
</dbReference>
<keyword evidence="6" id="KW-1185">Reference proteome</keyword>
<dbReference type="PROSITE" id="PS50071">
    <property type="entry name" value="HOMEOBOX_2"/>
    <property type="match status" value="1"/>
</dbReference>
<gene>
    <name evidence="5" type="ORF">KUTeg_014270</name>
</gene>
<feature type="compositionally biased region" description="Low complexity" evidence="3">
    <location>
        <begin position="165"/>
        <end position="175"/>
    </location>
</feature>
<dbReference type="InterPro" id="IPR044977">
    <property type="entry name" value="RLT1-3"/>
</dbReference>
<evidence type="ECO:0000313" key="5">
    <source>
        <dbReference type="EMBL" id="KAJ8309396.1"/>
    </source>
</evidence>
<feature type="region of interest" description="Disordered" evidence="3">
    <location>
        <begin position="150"/>
        <end position="186"/>
    </location>
</feature>
<dbReference type="PANTHER" id="PTHR36968:SF5">
    <property type="entry name" value="HOMEOBOX-DDT DOMAIN PROTEIN RLT2"/>
    <property type="match status" value="1"/>
</dbReference>
<feature type="region of interest" description="Disordered" evidence="3">
    <location>
        <begin position="334"/>
        <end position="367"/>
    </location>
</feature>
<keyword evidence="1 2" id="KW-0371">Homeobox</keyword>
<evidence type="ECO:0000313" key="6">
    <source>
        <dbReference type="Proteomes" id="UP001217089"/>
    </source>
</evidence>
<accession>A0ABQ9EW40</accession>
<feature type="region of interest" description="Disordered" evidence="3">
    <location>
        <begin position="1"/>
        <end position="32"/>
    </location>
</feature>
<organism evidence="5 6">
    <name type="scientific">Tegillarca granosa</name>
    <name type="common">Malaysian cockle</name>
    <name type="synonym">Anadara granosa</name>
    <dbReference type="NCBI Taxonomy" id="220873"/>
    <lineage>
        <taxon>Eukaryota</taxon>
        <taxon>Metazoa</taxon>
        <taxon>Spiralia</taxon>
        <taxon>Lophotrochozoa</taxon>
        <taxon>Mollusca</taxon>
        <taxon>Bivalvia</taxon>
        <taxon>Autobranchia</taxon>
        <taxon>Pteriomorphia</taxon>
        <taxon>Arcoida</taxon>
        <taxon>Arcoidea</taxon>
        <taxon>Arcidae</taxon>
        <taxon>Tegillarca</taxon>
    </lineage>
</organism>
<feature type="DNA-binding region" description="Homeobox" evidence="1">
    <location>
        <begin position="92"/>
        <end position="151"/>
    </location>
</feature>
<dbReference type="Pfam" id="PF00046">
    <property type="entry name" value="Homeodomain"/>
    <property type="match status" value="1"/>
</dbReference>
<feature type="compositionally biased region" description="Basic and acidic residues" evidence="3">
    <location>
        <begin position="153"/>
        <end position="164"/>
    </location>
</feature>
<reference evidence="5 6" key="1">
    <citation type="submission" date="2022-12" db="EMBL/GenBank/DDBJ databases">
        <title>Chromosome-level genome of Tegillarca granosa.</title>
        <authorList>
            <person name="Kim J."/>
        </authorList>
    </citation>
    <scope>NUCLEOTIDE SEQUENCE [LARGE SCALE GENOMIC DNA]</scope>
    <source>
        <strain evidence="5">Teg-2019</strain>
        <tissue evidence="5">Adductor muscle</tissue>
    </source>
</reference>
<dbReference type="CDD" id="cd00086">
    <property type="entry name" value="homeodomain"/>
    <property type="match status" value="1"/>
</dbReference>
<keyword evidence="1 2" id="KW-0539">Nucleus</keyword>
<evidence type="ECO:0000259" key="4">
    <source>
        <dbReference type="PROSITE" id="PS50071"/>
    </source>
</evidence>
<comment type="caution">
    <text evidence="5">The sequence shown here is derived from an EMBL/GenBank/DDBJ whole genome shotgun (WGS) entry which is preliminary data.</text>
</comment>
<feature type="compositionally biased region" description="Basic and acidic residues" evidence="3">
    <location>
        <begin position="176"/>
        <end position="186"/>
    </location>
</feature>
<dbReference type="Proteomes" id="UP001217089">
    <property type="component" value="Unassembled WGS sequence"/>
</dbReference>
<dbReference type="InterPro" id="IPR001356">
    <property type="entry name" value="HD"/>
</dbReference>
<feature type="domain" description="Homeobox" evidence="4">
    <location>
        <begin position="90"/>
        <end position="150"/>
    </location>
</feature>
<evidence type="ECO:0000256" key="2">
    <source>
        <dbReference type="RuleBase" id="RU000682"/>
    </source>
</evidence>
<proteinExistence type="predicted"/>
<dbReference type="EMBL" id="JARBDR010000657">
    <property type="protein sequence ID" value="KAJ8309396.1"/>
    <property type="molecule type" value="Genomic_DNA"/>
</dbReference>
<dbReference type="PANTHER" id="PTHR36968">
    <property type="entry name" value="HOMEOBOX-DDT DOMAIN PROTEIN RLT2"/>
    <property type="match status" value="1"/>
</dbReference>
<feature type="region of interest" description="Disordered" evidence="3">
    <location>
        <begin position="48"/>
        <end position="97"/>
    </location>
</feature>
<feature type="compositionally biased region" description="Basic residues" evidence="3">
    <location>
        <begin position="207"/>
        <end position="222"/>
    </location>
</feature>
<evidence type="ECO:0000256" key="3">
    <source>
        <dbReference type="SAM" id="MobiDB-lite"/>
    </source>
</evidence>
<name>A0ABQ9EW40_TEGGR</name>
<comment type="subcellular location">
    <subcellularLocation>
        <location evidence="1 2">Nucleus</location>
    </subcellularLocation>
</comment>
<keyword evidence="1 2" id="KW-0238">DNA-binding</keyword>
<feature type="region of interest" description="Disordered" evidence="3">
    <location>
        <begin position="203"/>
        <end position="223"/>
    </location>
</feature>
<dbReference type="Gene3D" id="1.10.10.60">
    <property type="entry name" value="Homeodomain-like"/>
    <property type="match status" value="1"/>
</dbReference>
<evidence type="ECO:0000256" key="1">
    <source>
        <dbReference type="PROSITE-ProRule" id="PRU00108"/>
    </source>
</evidence>
<dbReference type="SUPFAM" id="SSF46689">
    <property type="entry name" value="Homeodomain-like"/>
    <property type="match status" value="1"/>
</dbReference>